<dbReference type="AlphaFoldDB" id="A0A813QA19"/>
<evidence type="ECO:0000313" key="4">
    <source>
        <dbReference type="Proteomes" id="UP000663860"/>
    </source>
</evidence>
<dbReference type="Proteomes" id="UP000663868">
    <property type="component" value="Unassembled WGS sequence"/>
</dbReference>
<dbReference type="EMBL" id="CAJOBB010000074">
    <property type="protein sequence ID" value="CAF3547647.1"/>
    <property type="molecule type" value="Genomic_DNA"/>
</dbReference>
<evidence type="ECO:0000256" key="1">
    <source>
        <dbReference type="SAM" id="MobiDB-lite"/>
    </source>
</evidence>
<feature type="region of interest" description="Disordered" evidence="1">
    <location>
        <begin position="111"/>
        <end position="136"/>
    </location>
</feature>
<organism evidence="2 4">
    <name type="scientific">Adineta steineri</name>
    <dbReference type="NCBI Taxonomy" id="433720"/>
    <lineage>
        <taxon>Eukaryota</taxon>
        <taxon>Metazoa</taxon>
        <taxon>Spiralia</taxon>
        <taxon>Gnathifera</taxon>
        <taxon>Rotifera</taxon>
        <taxon>Eurotatoria</taxon>
        <taxon>Bdelloidea</taxon>
        <taxon>Adinetida</taxon>
        <taxon>Adinetidae</taxon>
        <taxon>Adineta</taxon>
    </lineage>
</organism>
<evidence type="ECO:0000313" key="3">
    <source>
        <dbReference type="EMBL" id="CAF3547647.1"/>
    </source>
</evidence>
<name>A0A813QA19_9BILA</name>
<evidence type="ECO:0000313" key="2">
    <source>
        <dbReference type="EMBL" id="CAF0764481.1"/>
    </source>
</evidence>
<sequence length="308" mass="35941">MPISSGFSYHQTSHPKIKPIVQPQIVTRSPKFRTNRPSKNYNGSLFSNSKVITSEKLLPQRPTAVAKQPLRSDTFTLPLKSNEINSKVSNINQREIVKEPMNINSSLFTGRKRTETKQKNSGIRSVLKQPNSNNYRQNPVRLINNYENTYDSSSPVYIPKIVSIANPLRQDNFNKSRRLRIGNDEYIMQRQRNPPNHVDNAYYMENLNNKPRSQRKVQFVRDVTSREPDDSYYTESESKHRRPIIHRPTPSPESVYADKVPSTNVSRRYQYPERSKIAHIGDRRPLKFEEETIYVDNNGNEIEPIYHR</sequence>
<feature type="compositionally biased region" description="Polar residues" evidence="1">
    <location>
        <begin position="119"/>
        <end position="136"/>
    </location>
</feature>
<protein>
    <submittedName>
        <fullName evidence="2">Uncharacterized protein</fullName>
    </submittedName>
</protein>
<dbReference type="Proteomes" id="UP000663860">
    <property type="component" value="Unassembled WGS sequence"/>
</dbReference>
<proteinExistence type="predicted"/>
<accession>A0A813QA19</accession>
<gene>
    <name evidence="2" type="ORF">IZO911_LOCUS4913</name>
    <name evidence="3" type="ORF">KXQ929_LOCUS2490</name>
</gene>
<reference evidence="2" key="1">
    <citation type="submission" date="2021-02" db="EMBL/GenBank/DDBJ databases">
        <authorList>
            <person name="Nowell W R."/>
        </authorList>
    </citation>
    <scope>NUCLEOTIDE SEQUENCE</scope>
</reference>
<feature type="region of interest" description="Disordered" evidence="1">
    <location>
        <begin position="222"/>
        <end position="255"/>
    </location>
</feature>
<dbReference type="EMBL" id="CAJNOE010000028">
    <property type="protein sequence ID" value="CAF0764481.1"/>
    <property type="molecule type" value="Genomic_DNA"/>
</dbReference>
<comment type="caution">
    <text evidence="2">The sequence shown here is derived from an EMBL/GenBank/DDBJ whole genome shotgun (WGS) entry which is preliminary data.</text>
</comment>